<dbReference type="CDD" id="cd00075">
    <property type="entry name" value="HATPase"/>
    <property type="match status" value="1"/>
</dbReference>
<dbReference type="SUPFAM" id="SSF55874">
    <property type="entry name" value="ATPase domain of HSP90 chaperone/DNA topoisomerase II/histidine kinase"/>
    <property type="match status" value="1"/>
</dbReference>
<evidence type="ECO:0000256" key="1">
    <source>
        <dbReference type="ARBA" id="ARBA00000085"/>
    </source>
</evidence>
<feature type="transmembrane region" description="Helical" evidence="4">
    <location>
        <begin position="72"/>
        <end position="93"/>
    </location>
</feature>
<evidence type="ECO:0000256" key="4">
    <source>
        <dbReference type="SAM" id="Phobius"/>
    </source>
</evidence>
<dbReference type="PRINTS" id="PR00344">
    <property type="entry name" value="BCTRLSENSOR"/>
</dbReference>
<dbReference type="PANTHER" id="PTHR43065">
    <property type="entry name" value="SENSOR HISTIDINE KINASE"/>
    <property type="match status" value="1"/>
</dbReference>
<keyword evidence="4" id="KW-1133">Transmembrane helix</keyword>
<feature type="domain" description="Histidine kinase" evidence="5">
    <location>
        <begin position="211"/>
        <end position="427"/>
    </location>
</feature>
<feature type="transmembrane region" description="Helical" evidence="4">
    <location>
        <begin position="44"/>
        <end position="60"/>
    </location>
</feature>
<dbReference type="Gene3D" id="1.10.287.130">
    <property type="match status" value="1"/>
</dbReference>
<evidence type="ECO:0000256" key="2">
    <source>
        <dbReference type="ARBA" id="ARBA00012438"/>
    </source>
</evidence>
<dbReference type="Pfam" id="PF02518">
    <property type="entry name" value="HATPase_c"/>
    <property type="match status" value="1"/>
</dbReference>
<keyword evidence="4" id="KW-0812">Transmembrane</keyword>
<keyword evidence="6" id="KW-0808">Transferase</keyword>
<dbReference type="InterPro" id="IPR005467">
    <property type="entry name" value="His_kinase_dom"/>
</dbReference>
<dbReference type="InterPro" id="IPR036097">
    <property type="entry name" value="HisK_dim/P_sf"/>
</dbReference>
<reference evidence="7" key="1">
    <citation type="submission" date="2016-10" db="EMBL/GenBank/DDBJ databases">
        <authorList>
            <person name="Varghese N."/>
            <person name="Submissions S."/>
        </authorList>
    </citation>
    <scope>NUCLEOTIDE SEQUENCE [LARGE SCALE GENOMIC DNA]</scope>
    <source>
        <strain evidence="7">DSM 17044</strain>
    </source>
</reference>
<keyword evidence="3" id="KW-0597">Phosphoprotein</keyword>
<dbReference type="Pfam" id="PF00512">
    <property type="entry name" value="HisKA"/>
    <property type="match status" value="1"/>
</dbReference>
<evidence type="ECO:0000256" key="3">
    <source>
        <dbReference type="ARBA" id="ARBA00022553"/>
    </source>
</evidence>
<dbReference type="AlphaFoldDB" id="A0A1H7TN96"/>
<dbReference type="EMBL" id="FOAP01000009">
    <property type="protein sequence ID" value="SEL86158.1"/>
    <property type="molecule type" value="Genomic_DNA"/>
</dbReference>
<dbReference type="RefSeq" id="WP_075007784.1">
    <property type="nucleotide sequence ID" value="NZ_FOAP01000009.1"/>
</dbReference>
<protein>
    <recommendedName>
        <fullName evidence="2">histidine kinase</fullName>
        <ecNumber evidence="2">2.7.13.3</ecNumber>
    </recommendedName>
</protein>
<comment type="catalytic activity">
    <reaction evidence="1">
        <text>ATP + protein L-histidine = ADP + protein N-phospho-L-histidine.</text>
        <dbReference type="EC" id="2.7.13.3"/>
    </reaction>
</comment>
<keyword evidence="4" id="KW-0472">Membrane</keyword>
<proteinExistence type="predicted"/>
<dbReference type="Gene3D" id="3.30.565.10">
    <property type="entry name" value="Histidine kinase-like ATPase, C-terminal domain"/>
    <property type="match status" value="1"/>
</dbReference>
<feature type="transmembrane region" description="Helical" evidence="4">
    <location>
        <begin position="145"/>
        <end position="164"/>
    </location>
</feature>
<keyword evidence="7" id="KW-1185">Reference proteome</keyword>
<dbReference type="SUPFAM" id="SSF47384">
    <property type="entry name" value="Homodimeric domain of signal transducing histidine kinase"/>
    <property type="match status" value="1"/>
</dbReference>
<dbReference type="CDD" id="cd00082">
    <property type="entry name" value="HisKA"/>
    <property type="match status" value="1"/>
</dbReference>
<dbReference type="SMART" id="SM00388">
    <property type="entry name" value="HisKA"/>
    <property type="match status" value="1"/>
</dbReference>
<gene>
    <name evidence="6" type="ORF">SAMN05444354_10992</name>
</gene>
<name>A0A1H7TN96_STIAU</name>
<accession>A0A1H7TN96</accession>
<evidence type="ECO:0000259" key="5">
    <source>
        <dbReference type="PROSITE" id="PS50109"/>
    </source>
</evidence>
<dbReference type="SMART" id="SM00387">
    <property type="entry name" value="HATPase_c"/>
    <property type="match status" value="1"/>
</dbReference>
<organism evidence="6 7">
    <name type="scientific">Stigmatella aurantiaca</name>
    <dbReference type="NCBI Taxonomy" id="41"/>
    <lineage>
        <taxon>Bacteria</taxon>
        <taxon>Pseudomonadati</taxon>
        <taxon>Myxococcota</taxon>
        <taxon>Myxococcia</taxon>
        <taxon>Myxococcales</taxon>
        <taxon>Cystobacterineae</taxon>
        <taxon>Archangiaceae</taxon>
        <taxon>Stigmatella</taxon>
    </lineage>
</organism>
<dbReference type="PANTHER" id="PTHR43065:SF50">
    <property type="entry name" value="HISTIDINE KINASE"/>
    <property type="match status" value="1"/>
</dbReference>
<dbReference type="EC" id="2.7.13.3" evidence="2"/>
<sequence length="436" mass="48216">MQTPAPSVGPLKRYSGPHVVLAVIFVALYAVEVAIVGRADLHTLALRCTWALSLLLYGLYAHRVAARWHRPWSLLSGVADTLFFLGLLQLTGASESPYFPVLVSAPILVAQVYPTYLEMNLLGGAVAGGGALLMMRRAGRSWDDAFLWCFLCVASALFGLYVSVQARRIIAAEERARSEQARREAIEQVAMKEYTRAHAEKLATLGRLAANVLHELNNPLAFVRSNLEFLRQELRARSLEEAQPLLEALDETHTGVERIRQIAEDLRDFSRMDEQGSDRCSLADVIPSTLRIASLRLKHVGQVRVDLPEHLPEVYSNPRRLAQVLLNLLVNAGDALAEKQEGAEVRLTARQEQDRIVLLVEDNGPGIPPHVLSRLFEPFFTTKGPELGTGLGLALSREMIEKFNGSLTAENRPEGGARMRLVLQVWSPSLENALSV</sequence>
<feature type="transmembrane region" description="Helical" evidence="4">
    <location>
        <begin position="113"/>
        <end position="133"/>
    </location>
</feature>
<evidence type="ECO:0000313" key="6">
    <source>
        <dbReference type="EMBL" id="SEL86158.1"/>
    </source>
</evidence>
<dbReference type="Proteomes" id="UP000182719">
    <property type="component" value="Unassembled WGS sequence"/>
</dbReference>
<feature type="transmembrane region" description="Helical" evidence="4">
    <location>
        <begin position="19"/>
        <end position="38"/>
    </location>
</feature>
<dbReference type="PROSITE" id="PS50109">
    <property type="entry name" value="HIS_KIN"/>
    <property type="match status" value="1"/>
</dbReference>
<keyword evidence="6" id="KW-0418">Kinase</keyword>
<dbReference type="GO" id="GO:0000155">
    <property type="term" value="F:phosphorelay sensor kinase activity"/>
    <property type="evidence" value="ECO:0007669"/>
    <property type="project" value="InterPro"/>
</dbReference>
<dbReference type="InterPro" id="IPR003661">
    <property type="entry name" value="HisK_dim/P_dom"/>
</dbReference>
<dbReference type="InterPro" id="IPR036890">
    <property type="entry name" value="HATPase_C_sf"/>
</dbReference>
<dbReference type="InterPro" id="IPR004358">
    <property type="entry name" value="Sig_transdc_His_kin-like_C"/>
</dbReference>
<evidence type="ECO:0000313" key="7">
    <source>
        <dbReference type="Proteomes" id="UP000182719"/>
    </source>
</evidence>
<dbReference type="InterPro" id="IPR003594">
    <property type="entry name" value="HATPase_dom"/>
</dbReference>